<sequence length="134" mass="14889">MYLESRHLTRTYYLSATQLFLPLVEAGNTKEDPVSATRSLTGKPLSANITSPGRICSKNPLSCINCLSEVLPPYSFETNDTLPDGLHAIKNLTVLWLLYWEKVNALASRLKALSIKISKQSTNGVTLLQFSFKN</sequence>
<dbReference type="AlphaFoldDB" id="A0A8X7C9W7"/>
<reference evidence="1" key="1">
    <citation type="submission" date="2020-08" db="EMBL/GenBank/DDBJ databases">
        <title>Multicomponent nature underlies the extraordinary mechanical properties of spider dragline silk.</title>
        <authorList>
            <person name="Kono N."/>
            <person name="Nakamura H."/>
            <person name="Mori M."/>
            <person name="Yoshida Y."/>
            <person name="Ohtoshi R."/>
            <person name="Malay A.D."/>
            <person name="Moran D.A.P."/>
            <person name="Tomita M."/>
            <person name="Numata K."/>
            <person name="Arakawa K."/>
        </authorList>
    </citation>
    <scope>NUCLEOTIDE SEQUENCE</scope>
</reference>
<evidence type="ECO:0000313" key="1">
    <source>
        <dbReference type="EMBL" id="GFY59103.1"/>
    </source>
</evidence>
<evidence type="ECO:0000313" key="2">
    <source>
        <dbReference type="Proteomes" id="UP000886998"/>
    </source>
</evidence>
<dbReference type="OrthoDB" id="6454759at2759"/>
<comment type="caution">
    <text evidence="1">The sequence shown here is derived from an EMBL/GenBank/DDBJ whole genome shotgun (WGS) entry which is preliminary data.</text>
</comment>
<dbReference type="Proteomes" id="UP000886998">
    <property type="component" value="Unassembled WGS sequence"/>
</dbReference>
<dbReference type="EMBL" id="BMAV01012422">
    <property type="protein sequence ID" value="GFY59103.1"/>
    <property type="molecule type" value="Genomic_DNA"/>
</dbReference>
<proteinExistence type="predicted"/>
<accession>A0A8X7C9W7</accession>
<gene>
    <name evidence="1" type="ORF">TNIN_277781</name>
</gene>
<protein>
    <submittedName>
        <fullName evidence="1">Uncharacterized protein</fullName>
    </submittedName>
</protein>
<organism evidence="1 2">
    <name type="scientific">Trichonephila inaurata madagascariensis</name>
    <dbReference type="NCBI Taxonomy" id="2747483"/>
    <lineage>
        <taxon>Eukaryota</taxon>
        <taxon>Metazoa</taxon>
        <taxon>Ecdysozoa</taxon>
        <taxon>Arthropoda</taxon>
        <taxon>Chelicerata</taxon>
        <taxon>Arachnida</taxon>
        <taxon>Araneae</taxon>
        <taxon>Araneomorphae</taxon>
        <taxon>Entelegynae</taxon>
        <taxon>Araneoidea</taxon>
        <taxon>Nephilidae</taxon>
        <taxon>Trichonephila</taxon>
        <taxon>Trichonephila inaurata</taxon>
    </lineage>
</organism>
<name>A0A8X7C9W7_9ARAC</name>
<keyword evidence="2" id="KW-1185">Reference proteome</keyword>